<dbReference type="SUPFAM" id="SSF57180">
    <property type="entry name" value="Cellulose-binding domain"/>
    <property type="match status" value="1"/>
</dbReference>
<dbReference type="GO" id="GO:0030248">
    <property type="term" value="F:cellulose binding"/>
    <property type="evidence" value="ECO:0007669"/>
    <property type="project" value="InterPro"/>
</dbReference>
<evidence type="ECO:0000256" key="7">
    <source>
        <dbReference type="ARBA" id="ARBA00023295"/>
    </source>
</evidence>
<evidence type="ECO:0000256" key="5">
    <source>
        <dbReference type="ARBA" id="ARBA00023001"/>
    </source>
</evidence>
<evidence type="ECO:0000313" key="13">
    <source>
        <dbReference type="EMBL" id="GFF46797.1"/>
    </source>
</evidence>
<feature type="chain" id="PRO_5034156774" evidence="11">
    <location>
        <begin position="22"/>
        <end position="853"/>
    </location>
</feature>
<evidence type="ECO:0000256" key="6">
    <source>
        <dbReference type="ARBA" id="ARBA00023277"/>
    </source>
</evidence>
<dbReference type="Pfam" id="PF00734">
    <property type="entry name" value="CBM_1"/>
    <property type="match status" value="1"/>
</dbReference>
<dbReference type="PROSITE" id="PS51164">
    <property type="entry name" value="CBM1_2"/>
    <property type="match status" value="1"/>
</dbReference>
<evidence type="ECO:0000256" key="9">
    <source>
        <dbReference type="ARBA" id="ARBA00037986"/>
    </source>
</evidence>
<keyword evidence="3 11" id="KW-0732">Signal</keyword>
<accession>A0A8H3RZS3</accession>
<dbReference type="InterPro" id="IPR035971">
    <property type="entry name" value="CBD_sf"/>
</dbReference>
<feature type="region of interest" description="Disordered" evidence="10">
    <location>
        <begin position="750"/>
        <end position="816"/>
    </location>
</feature>
<comment type="subcellular location">
    <subcellularLocation>
        <location evidence="1">Secreted</location>
    </subcellularLocation>
</comment>
<keyword evidence="8" id="KW-0624">Polysaccharide degradation</keyword>
<gene>
    <name evidence="13" type="ORF">IFM46972_08135</name>
</gene>
<dbReference type="GO" id="GO:0016798">
    <property type="term" value="F:hydrolase activity, acting on glycosyl bonds"/>
    <property type="evidence" value="ECO:0007669"/>
    <property type="project" value="UniProtKB-KW"/>
</dbReference>
<dbReference type="GO" id="GO:0005576">
    <property type="term" value="C:extracellular region"/>
    <property type="evidence" value="ECO:0007669"/>
    <property type="project" value="UniProtKB-SubCell"/>
</dbReference>
<dbReference type="InterPro" id="IPR000254">
    <property type="entry name" value="CBD"/>
</dbReference>
<evidence type="ECO:0000313" key="14">
    <source>
        <dbReference type="Proteomes" id="UP000465221"/>
    </source>
</evidence>
<dbReference type="GO" id="GO:0010411">
    <property type="term" value="P:xyloglucan metabolic process"/>
    <property type="evidence" value="ECO:0007669"/>
    <property type="project" value="TreeGrafter"/>
</dbReference>
<dbReference type="SMART" id="SM00236">
    <property type="entry name" value="fCBD"/>
    <property type="match status" value="1"/>
</dbReference>
<dbReference type="AlphaFoldDB" id="A0A8H3RZS3"/>
<protein>
    <submittedName>
        <fullName evidence="13">Endoglucanase, putative</fullName>
    </submittedName>
</protein>
<keyword evidence="4" id="KW-0378">Hydrolase</keyword>
<reference evidence="13 14" key="1">
    <citation type="submission" date="2020-01" db="EMBL/GenBank/DDBJ databases">
        <title>Draft genome sequence of Aspergillus udagawae IFM 46972.</title>
        <authorList>
            <person name="Takahashi H."/>
            <person name="Yaguchi T."/>
        </authorList>
    </citation>
    <scope>NUCLEOTIDE SEQUENCE [LARGE SCALE GENOMIC DNA]</scope>
    <source>
        <strain evidence="13 14">IFM 46972</strain>
    </source>
</reference>
<feature type="domain" description="CBM1" evidence="12">
    <location>
        <begin position="809"/>
        <end position="845"/>
    </location>
</feature>
<dbReference type="CDD" id="cd15482">
    <property type="entry name" value="Sialidase_non-viral"/>
    <property type="match status" value="2"/>
</dbReference>
<dbReference type="FunFam" id="2.130.10.10:FF:000534">
    <property type="entry name" value="Xyloglucanase Xgh74A"/>
    <property type="match status" value="1"/>
</dbReference>
<dbReference type="PROSITE" id="PS00562">
    <property type="entry name" value="CBM1_1"/>
    <property type="match status" value="1"/>
</dbReference>
<dbReference type="EMBL" id="BLKC01000067">
    <property type="protein sequence ID" value="GFF46797.1"/>
    <property type="molecule type" value="Genomic_DNA"/>
</dbReference>
<dbReference type="PANTHER" id="PTHR43739">
    <property type="entry name" value="XYLOGLUCANASE (EUROFUNG)"/>
    <property type="match status" value="1"/>
</dbReference>
<organism evidence="13 14">
    <name type="scientific">Aspergillus udagawae</name>
    <dbReference type="NCBI Taxonomy" id="91492"/>
    <lineage>
        <taxon>Eukaryota</taxon>
        <taxon>Fungi</taxon>
        <taxon>Dikarya</taxon>
        <taxon>Ascomycota</taxon>
        <taxon>Pezizomycotina</taxon>
        <taxon>Eurotiomycetes</taxon>
        <taxon>Eurotiomycetidae</taxon>
        <taxon>Eurotiales</taxon>
        <taxon>Aspergillaceae</taxon>
        <taxon>Aspergillus</taxon>
        <taxon>Aspergillus subgen. Fumigati</taxon>
    </lineage>
</organism>
<feature type="compositionally biased region" description="Low complexity" evidence="10">
    <location>
        <begin position="752"/>
        <end position="813"/>
    </location>
</feature>
<keyword evidence="2" id="KW-0964">Secreted</keyword>
<feature type="signal peptide" evidence="11">
    <location>
        <begin position="1"/>
        <end position="21"/>
    </location>
</feature>
<evidence type="ECO:0000256" key="8">
    <source>
        <dbReference type="ARBA" id="ARBA00023326"/>
    </source>
</evidence>
<dbReference type="InterPro" id="IPR052025">
    <property type="entry name" value="Xyloglucanase_GH74"/>
</dbReference>
<comment type="similarity">
    <text evidence="9">Belongs to the glycosyl hydrolase 74 family.</text>
</comment>
<keyword evidence="6" id="KW-0119">Carbohydrate metabolism</keyword>
<evidence type="ECO:0000256" key="11">
    <source>
        <dbReference type="SAM" id="SignalP"/>
    </source>
</evidence>
<keyword evidence="5" id="KW-0136">Cellulose degradation</keyword>
<dbReference type="PANTHER" id="PTHR43739:SF2">
    <property type="entry name" value="OLIGOXYLOGLUCAN-REDUCING END-SPECIFIC XYLOGLUCANASE-RELATED"/>
    <property type="match status" value="1"/>
</dbReference>
<proteinExistence type="inferred from homology"/>
<comment type="caution">
    <text evidence="13">The sequence shown here is derived from an EMBL/GenBank/DDBJ whole genome shotgun (WGS) entry which is preliminary data.</text>
</comment>
<dbReference type="InterPro" id="IPR015943">
    <property type="entry name" value="WD40/YVTN_repeat-like_dom_sf"/>
</dbReference>
<evidence type="ECO:0000256" key="1">
    <source>
        <dbReference type="ARBA" id="ARBA00004613"/>
    </source>
</evidence>
<keyword evidence="7" id="KW-0326">Glycosidase</keyword>
<sequence length="853" mass="90577">MIHTLSLVLLAAGLLFDAAHAAATQAYTWQNVVTGGKYTYTAWLIFSLTAISRRRRLRSRNSKGVAYARTDIGGAYRLNSDDTWTPLQDSVGNSNWHNWGVDALATDPIDTNRLYLAVGMYTNEWDPNVGSILRSTDKGNTWSETKLPFKVGGNMPGRGMGERLAVDPNKNSVLYFGARSGHGLWKSTDYGATWSNVTSFIWTGTYFQDTSSTYTSDPVGIAWVTFDSTSGSKGSPTPRIFVGVADTGKSVFVSEDAGSTWSWVAGEPQYGFLPHKGVLSPAEKTLYISYSNGAGPYDGTNGTVHKYNITSKVWTDISPTPMASTYYGYSGLAVDLQVPGTLMVAALNCWWPDELIFRSVDSGATWSPIWAWNGYPNLNYYYSYDISNAPWLQDATSTAQFPVRVGWMVEALAIDPFDSNHWLYGTGETIYGGHDLQKWDSVHNVTLKSLAVGIEETAVLGLIAPPGGPPLLSAVGDVGGFYHSDLGKAPAQSFHNPTYGTTNGIDYAGNKPSNIVRSGASDSNPTVAMSTDFGKTWSANYAASSTTPTGQVALSADADTVLLMNSNGAMVSKYSSTFSAVSSLPSGAAIASDKSNNTVFYGGSSGSFYVSTNSATSFTKTTALGSSTAVNAIRAHPSIAGDVWATTDTGLWHSTDYGKSFTKIGGACTAGWSFGFGKASSTGSYAVIYGFFTVDGTTALFKTEDMGTNWQMISDSTHGFGAVSANVVNGDMSNYGRVFVGTNGRGIFYGQPSGSLPSPTATATTTKTTSTSTKTSGTTTSSTTLTTTTKASTTTTSTSKTTTSATSTGTSSPYGQCGGTGYTGPTVCPSGWTCTYQNAYYSQCKFRNYASRE</sequence>
<dbReference type="SUPFAM" id="SSF110296">
    <property type="entry name" value="Oligoxyloglucan reducing end-specific cellobiohydrolase"/>
    <property type="match status" value="2"/>
</dbReference>
<evidence type="ECO:0000256" key="10">
    <source>
        <dbReference type="SAM" id="MobiDB-lite"/>
    </source>
</evidence>
<evidence type="ECO:0000259" key="12">
    <source>
        <dbReference type="PROSITE" id="PS51164"/>
    </source>
</evidence>
<evidence type="ECO:0000256" key="4">
    <source>
        <dbReference type="ARBA" id="ARBA00022801"/>
    </source>
</evidence>
<evidence type="ECO:0000256" key="3">
    <source>
        <dbReference type="ARBA" id="ARBA00022729"/>
    </source>
</evidence>
<evidence type="ECO:0000256" key="2">
    <source>
        <dbReference type="ARBA" id="ARBA00022525"/>
    </source>
</evidence>
<dbReference type="Gene3D" id="2.130.10.10">
    <property type="entry name" value="YVTN repeat-like/Quinoprotein amine dehydrogenase"/>
    <property type="match status" value="2"/>
</dbReference>
<name>A0A8H3RZS3_9EURO</name>
<dbReference type="Proteomes" id="UP000465221">
    <property type="component" value="Unassembled WGS sequence"/>
</dbReference>
<dbReference type="GO" id="GO:0030245">
    <property type="term" value="P:cellulose catabolic process"/>
    <property type="evidence" value="ECO:0007669"/>
    <property type="project" value="UniProtKB-KW"/>
</dbReference>